<sequence>MFASTKACQFPEHWSGSWFQKGIHDKIRISRNSISDKGNCTSNDKYKFLVYNSAENCARCMAIYEKHVNVLQYKETYCAPVPRRLSDLCEEINGDAPLFSLFRLDTPPVPCPFSGYFKFTYNRGRGECKDPPSTIDSCTDENRLLFRFQACADIEGSESKVVTLECYATWKGGSFKFLVGKFLHPLAKDEDDRFHCFLFEQGSGGTYHLAQSADASCEGLEQALEGPATMELTPTERLESKCSFPDLTVKGQYWQTLDGLHVYDFGHENSFNVYHKNGTLLRFVNCTQHDPTSDAFVVYSTTKCDIGYVCMKIVRRTDNIIEIMQGDMVKSLGDACLNLNKQNPSDYITLTVMKTMGTDFSIPCPFEGIYNINVQNNEVSLRSPSGYPLLTLCSERTVFASQCLSSEQLRFELSCGSNEPTFKYFQCSGLWHENGTNFLLIYSPDEDYLQFCLSYKEIESNDRIKATISNTNCRPNRKLQQLNSYSNNIYEYPRSNYGSVSRDHSESIHFELYNKGLCYATGHSSSNFHINRRMLRPLYEILLINLTIIVNAYFHL</sequence>
<dbReference type="eggNOG" id="ENOG502RJZ3">
    <property type="taxonomic scope" value="Eukaryota"/>
</dbReference>
<keyword evidence="5" id="KW-1185">Reference proteome</keyword>
<dbReference type="PANTHER" id="PTHR22255">
    <property type="entry name" value="LP06548P"/>
    <property type="match status" value="1"/>
</dbReference>
<dbReference type="GO" id="GO:0061909">
    <property type="term" value="P:autophagosome-lysosome fusion"/>
    <property type="evidence" value="ECO:0007669"/>
    <property type="project" value="TreeGrafter"/>
</dbReference>
<reference evidence="4" key="2">
    <citation type="submission" date="2015-06" db="UniProtKB">
        <authorList>
            <consortium name="EnsemblMetazoa"/>
        </authorList>
    </citation>
    <scope>IDENTIFICATION</scope>
</reference>
<dbReference type="STRING" id="32264.T1KYI6"/>
<organism evidence="4 5">
    <name type="scientific">Tetranychus urticae</name>
    <name type="common">Two-spotted spider mite</name>
    <dbReference type="NCBI Taxonomy" id="32264"/>
    <lineage>
        <taxon>Eukaryota</taxon>
        <taxon>Metazoa</taxon>
        <taxon>Ecdysozoa</taxon>
        <taxon>Arthropoda</taxon>
        <taxon>Chelicerata</taxon>
        <taxon>Arachnida</taxon>
        <taxon>Acari</taxon>
        <taxon>Acariformes</taxon>
        <taxon>Trombidiformes</taxon>
        <taxon>Prostigmata</taxon>
        <taxon>Eleutherengona</taxon>
        <taxon>Raphignathae</taxon>
        <taxon>Tetranychoidea</taxon>
        <taxon>Tetranychidae</taxon>
        <taxon>Tetranychus</taxon>
    </lineage>
</organism>
<dbReference type="InterPro" id="IPR055472">
    <property type="entry name" value="DUF7044"/>
</dbReference>
<dbReference type="Pfam" id="PF23070">
    <property type="entry name" value="DUF7043"/>
    <property type="match status" value="1"/>
</dbReference>
<evidence type="ECO:0000259" key="1">
    <source>
        <dbReference type="Pfam" id="PF23069"/>
    </source>
</evidence>
<accession>T1KYI6</accession>
<dbReference type="Pfam" id="PF23069">
    <property type="entry name" value="DUF7042"/>
    <property type="match status" value="2"/>
</dbReference>
<dbReference type="InterPro" id="IPR055471">
    <property type="entry name" value="DUF7043"/>
</dbReference>
<evidence type="ECO:0000259" key="2">
    <source>
        <dbReference type="Pfam" id="PF23070"/>
    </source>
</evidence>
<dbReference type="EnsemblMetazoa" id="tetur27g00820.1">
    <property type="protein sequence ID" value="tetur27g00820.1"/>
    <property type="gene ID" value="tetur27g00820"/>
</dbReference>
<feature type="domain" description="DUF7043" evidence="2">
    <location>
        <begin position="239"/>
        <end position="348"/>
    </location>
</feature>
<evidence type="ECO:0000313" key="4">
    <source>
        <dbReference type="EnsemblMetazoa" id="tetur27g00820.1"/>
    </source>
</evidence>
<dbReference type="Proteomes" id="UP000015104">
    <property type="component" value="Unassembled WGS sequence"/>
</dbReference>
<evidence type="ECO:0000313" key="5">
    <source>
        <dbReference type="Proteomes" id="UP000015104"/>
    </source>
</evidence>
<dbReference type="HOGENOM" id="CLU_1058952_0_0_1"/>
<feature type="domain" description="DUF7042" evidence="1">
    <location>
        <begin position="361"/>
        <end position="476"/>
    </location>
</feature>
<feature type="domain" description="DUF7044" evidence="3">
    <location>
        <begin position="7"/>
        <end position="91"/>
    </location>
</feature>
<dbReference type="InterPro" id="IPR055470">
    <property type="entry name" value="DUF7042"/>
</dbReference>
<dbReference type="PANTHER" id="PTHR22255:SF9">
    <property type="entry name" value="LP06548P"/>
    <property type="match status" value="1"/>
</dbReference>
<dbReference type="Pfam" id="PF23071">
    <property type="entry name" value="DUF7044"/>
    <property type="match status" value="1"/>
</dbReference>
<proteinExistence type="predicted"/>
<evidence type="ECO:0000259" key="3">
    <source>
        <dbReference type="Pfam" id="PF23071"/>
    </source>
</evidence>
<protein>
    <submittedName>
        <fullName evidence="4">Uncharacterized protein</fullName>
    </submittedName>
</protein>
<dbReference type="EMBL" id="CAEY01000713">
    <property type="status" value="NOT_ANNOTATED_CDS"/>
    <property type="molecule type" value="Genomic_DNA"/>
</dbReference>
<reference evidence="5" key="1">
    <citation type="submission" date="2011-08" db="EMBL/GenBank/DDBJ databases">
        <authorList>
            <person name="Rombauts S."/>
        </authorList>
    </citation>
    <scope>NUCLEOTIDE SEQUENCE</scope>
    <source>
        <strain evidence="5">London</strain>
    </source>
</reference>
<feature type="domain" description="DUF7042" evidence="1">
    <location>
        <begin position="108"/>
        <end position="234"/>
    </location>
</feature>
<dbReference type="AlphaFoldDB" id="T1KYI6"/>
<name>T1KYI6_TETUR</name>